<protein>
    <submittedName>
        <fullName evidence="2">Uncharacterized protein</fullName>
    </submittedName>
</protein>
<evidence type="ECO:0000313" key="3">
    <source>
        <dbReference type="Proteomes" id="UP000076532"/>
    </source>
</evidence>
<feature type="region of interest" description="Disordered" evidence="1">
    <location>
        <begin position="128"/>
        <end position="147"/>
    </location>
</feature>
<dbReference type="AlphaFoldDB" id="A0A166VHZ3"/>
<gene>
    <name evidence="2" type="ORF">FIBSPDRAFT_882103</name>
</gene>
<proteinExistence type="predicted"/>
<organism evidence="2 3">
    <name type="scientific">Athelia psychrophila</name>
    <dbReference type="NCBI Taxonomy" id="1759441"/>
    <lineage>
        <taxon>Eukaryota</taxon>
        <taxon>Fungi</taxon>
        <taxon>Dikarya</taxon>
        <taxon>Basidiomycota</taxon>
        <taxon>Agaricomycotina</taxon>
        <taxon>Agaricomycetes</taxon>
        <taxon>Agaricomycetidae</taxon>
        <taxon>Atheliales</taxon>
        <taxon>Atheliaceae</taxon>
        <taxon>Athelia</taxon>
    </lineage>
</organism>
<dbReference type="Proteomes" id="UP000076532">
    <property type="component" value="Unassembled WGS sequence"/>
</dbReference>
<feature type="compositionally biased region" description="Polar residues" evidence="1">
    <location>
        <begin position="136"/>
        <end position="147"/>
    </location>
</feature>
<sequence length="168" mass="17216">MLVEPKVRHVLSKQRKPLFQKSFGRRGILGEQSVLDGGNCGTLLVRSSAVWEGGDGGKCGGMGGVESGLRWTGRRSLLCGGGRVRYESAPRGVLGKAKVKVRALRAVPEVRDGSGGVRCGGGLPAVGSGGEDAWPGSSTAGDPTQYLGNTAAGVAEAREGPEVAVQDT</sequence>
<evidence type="ECO:0000313" key="2">
    <source>
        <dbReference type="EMBL" id="KZP32749.1"/>
    </source>
</evidence>
<reference evidence="2 3" key="1">
    <citation type="journal article" date="2016" name="Mol. Biol. Evol.">
        <title>Comparative Genomics of Early-Diverging Mushroom-Forming Fungi Provides Insights into the Origins of Lignocellulose Decay Capabilities.</title>
        <authorList>
            <person name="Nagy L.G."/>
            <person name="Riley R."/>
            <person name="Tritt A."/>
            <person name="Adam C."/>
            <person name="Daum C."/>
            <person name="Floudas D."/>
            <person name="Sun H."/>
            <person name="Yadav J.S."/>
            <person name="Pangilinan J."/>
            <person name="Larsson K.H."/>
            <person name="Matsuura K."/>
            <person name="Barry K."/>
            <person name="Labutti K."/>
            <person name="Kuo R."/>
            <person name="Ohm R.A."/>
            <person name="Bhattacharya S.S."/>
            <person name="Shirouzu T."/>
            <person name="Yoshinaga Y."/>
            <person name="Martin F.M."/>
            <person name="Grigoriev I.V."/>
            <person name="Hibbett D.S."/>
        </authorList>
    </citation>
    <scope>NUCLEOTIDE SEQUENCE [LARGE SCALE GENOMIC DNA]</scope>
    <source>
        <strain evidence="2 3">CBS 109695</strain>
    </source>
</reference>
<evidence type="ECO:0000256" key="1">
    <source>
        <dbReference type="SAM" id="MobiDB-lite"/>
    </source>
</evidence>
<dbReference type="EMBL" id="KV417484">
    <property type="protein sequence ID" value="KZP32749.1"/>
    <property type="molecule type" value="Genomic_DNA"/>
</dbReference>
<keyword evidence="3" id="KW-1185">Reference proteome</keyword>
<name>A0A166VHZ3_9AGAM</name>
<accession>A0A166VHZ3</accession>